<keyword evidence="3" id="KW-1185">Reference proteome</keyword>
<name>A0ABR2SPV2_9ROSI</name>
<proteinExistence type="predicted"/>
<feature type="region of interest" description="Disordered" evidence="1">
    <location>
        <begin position="1"/>
        <end position="20"/>
    </location>
</feature>
<evidence type="ECO:0000313" key="2">
    <source>
        <dbReference type="EMBL" id="KAK9027313.1"/>
    </source>
</evidence>
<evidence type="ECO:0000313" key="3">
    <source>
        <dbReference type="Proteomes" id="UP001396334"/>
    </source>
</evidence>
<dbReference type="Proteomes" id="UP001396334">
    <property type="component" value="Unassembled WGS sequence"/>
</dbReference>
<evidence type="ECO:0000256" key="1">
    <source>
        <dbReference type="SAM" id="MobiDB-lite"/>
    </source>
</evidence>
<protein>
    <submittedName>
        <fullName evidence="2">Uncharacterized protein</fullName>
    </submittedName>
</protein>
<feature type="compositionally biased region" description="Low complexity" evidence="1">
    <location>
        <begin position="1"/>
        <end position="15"/>
    </location>
</feature>
<comment type="caution">
    <text evidence="2">The sequence shown here is derived from an EMBL/GenBank/DDBJ whole genome shotgun (WGS) entry which is preliminary data.</text>
</comment>
<gene>
    <name evidence="2" type="ORF">V6N11_067151</name>
</gene>
<sequence length="207" mass="22546">MKSSSESSSEQDSGSLTMEDEHSFELEKEAFNDLFIGKDYSTIKGQDIGNIDRHIGESDLLGVNCMDALNKDVCAVVGDESGVLPLETATLRKDRGCLEALEPNDCSKPPVQAAQGSPNFKTLEDAHIMGLHRELADKASDKSVTENVRVVGQFPLTRTHDFGLGEFQSGVLVDMVNGASFFSEMDYNYLGGCYGESNQRVCALLCF</sequence>
<dbReference type="EMBL" id="JBBPBN010000012">
    <property type="protein sequence ID" value="KAK9027313.1"/>
    <property type="molecule type" value="Genomic_DNA"/>
</dbReference>
<organism evidence="2 3">
    <name type="scientific">Hibiscus sabdariffa</name>
    <name type="common">roselle</name>
    <dbReference type="NCBI Taxonomy" id="183260"/>
    <lineage>
        <taxon>Eukaryota</taxon>
        <taxon>Viridiplantae</taxon>
        <taxon>Streptophyta</taxon>
        <taxon>Embryophyta</taxon>
        <taxon>Tracheophyta</taxon>
        <taxon>Spermatophyta</taxon>
        <taxon>Magnoliopsida</taxon>
        <taxon>eudicotyledons</taxon>
        <taxon>Gunneridae</taxon>
        <taxon>Pentapetalae</taxon>
        <taxon>rosids</taxon>
        <taxon>malvids</taxon>
        <taxon>Malvales</taxon>
        <taxon>Malvaceae</taxon>
        <taxon>Malvoideae</taxon>
        <taxon>Hibiscus</taxon>
    </lineage>
</organism>
<reference evidence="2 3" key="1">
    <citation type="journal article" date="2024" name="G3 (Bethesda)">
        <title>Genome assembly of Hibiscus sabdariffa L. provides insights into metabolisms of medicinal natural products.</title>
        <authorList>
            <person name="Kim T."/>
        </authorList>
    </citation>
    <scope>NUCLEOTIDE SEQUENCE [LARGE SCALE GENOMIC DNA]</scope>
    <source>
        <strain evidence="2">TK-2024</strain>
        <tissue evidence="2">Old leaves</tissue>
    </source>
</reference>
<accession>A0ABR2SPV2</accession>